<evidence type="ECO:0000256" key="11">
    <source>
        <dbReference type="RuleBase" id="RU368008"/>
    </source>
</evidence>
<feature type="transmembrane region" description="Helical" evidence="11">
    <location>
        <begin position="253"/>
        <end position="272"/>
    </location>
</feature>
<comment type="caution">
    <text evidence="11">Lacks conserved residue(s) required for the propagation of feature annotation.</text>
</comment>
<dbReference type="InterPro" id="IPR018108">
    <property type="entry name" value="MCP_transmembrane"/>
</dbReference>
<feature type="repeat" description="Solcar" evidence="9">
    <location>
        <begin position="85"/>
        <end position="178"/>
    </location>
</feature>
<comment type="function">
    <text evidence="11">Catalyzes the exchange of ADP and ATP across the membrane.</text>
</comment>
<dbReference type="InterPro" id="IPR002113">
    <property type="entry name" value="ADT_euk_type"/>
</dbReference>
<reference evidence="12" key="1">
    <citation type="submission" date="2019-12" db="EMBL/GenBank/DDBJ databases">
        <title>Genome sequencing and annotation of Brassica cretica.</title>
        <authorList>
            <person name="Studholme D.J."/>
            <person name="Sarris P.F."/>
        </authorList>
    </citation>
    <scope>NUCLEOTIDE SEQUENCE</scope>
    <source>
        <strain evidence="12">PFS-001/15</strain>
        <tissue evidence="12">Leaf</tissue>
    </source>
</reference>
<evidence type="ECO:0000313" key="12">
    <source>
        <dbReference type="EMBL" id="KAF2539315.1"/>
    </source>
</evidence>
<evidence type="ECO:0000256" key="8">
    <source>
        <dbReference type="ARBA" id="ARBA00024143"/>
    </source>
</evidence>
<comment type="subcellular location">
    <subcellularLocation>
        <location evidence="1 11">Membrane</location>
        <topology evidence="1 11">Multi-pass membrane protein</topology>
    </subcellularLocation>
</comment>
<evidence type="ECO:0000256" key="1">
    <source>
        <dbReference type="ARBA" id="ARBA00004141"/>
    </source>
</evidence>
<evidence type="ECO:0000256" key="10">
    <source>
        <dbReference type="RuleBase" id="RU000488"/>
    </source>
</evidence>
<gene>
    <name evidence="12" type="ORF">F2Q68_00022589</name>
</gene>
<keyword evidence="4 9" id="KW-0812">Transmembrane</keyword>
<accession>A0A8S9FZN5</accession>
<dbReference type="Gene3D" id="1.50.40.10">
    <property type="entry name" value="Mitochondrial carrier domain"/>
    <property type="match status" value="1"/>
</dbReference>
<protein>
    <recommendedName>
        <fullName evidence="11">ADP/ATP translocase</fullName>
    </recommendedName>
    <alternativeName>
        <fullName evidence="11">ADP,ATP carrier protein</fullName>
    </alternativeName>
</protein>
<comment type="subunit">
    <text evidence="11">Monomer.</text>
</comment>
<proteinExistence type="inferred from homology"/>
<dbReference type="FunFam" id="1.50.40.10:FF:000065">
    <property type="entry name" value="ADP,ATP carrier protein ER-ANT1"/>
    <property type="match status" value="1"/>
</dbReference>
<comment type="similarity">
    <text evidence="2 10">Belongs to the mitochondrial carrier (TC 2.A.29) family.</text>
</comment>
<evidence type="ECO:0000256" key="3">
    <source>
        <dbReference type="ARBA" id="ARBA00022448"/>
    </source>
</evidence>
<keyword evidence="5" id="KW-0677">Repeat</keyword>
<dbReference type="PANTHER" id="PTHR45635:SF8">
    <property type="entry name" value="ADP,ATP CARRIER PROTEIN ER-ANT1"/>
    <property type="match status" value="1"/>
</dbReference>
<keyword evidence="7 9" id="KW-0472">Membrane</keyword>
<dbReference type="GO" id="GO:1990544">
    <property type="term" value="P:mitochondrial ATP transmembrane transport"/>
    <property type="evidence" value="ECO:0007669"/>
    <property type="project" value="InterPro"/>
</dbReference>
<name>A0A8S9FZN5_BRACR</name>
<evidence type="ECO:0000256" key="5">
    <source>
        <dbReference type="ARBA" id="ARBA00022737"/>
    </source>
</evidence>
<evidence type="ECO:0000313" key="13">
    <source>
        <dbReference type="Proteomes" id="UP000712281"/>
    </source>
</evidence>
<feature type="repeat" description="Solcar" evidence="9">
    <location>
        <begin position="190"/>
        <end position="282"/>
    </location>
</feature>
<dbReference type="InterPro" id="IPR023395">
    <property type="entry name" value="MCP_dom_sf"/>
</dbReference>
<feature type="transmembrane region" description="Helical" evidence="11">
    <location>
        <begin position="292"/>
        <end position="313"/>
    </location>
</feature>
<evidence type="ECO:0000256" key="7">
    <source>
        <dbReference type="ARBA" id="ARBA00023136"/>
    </source>
</evidence>
<evidence type="ECO:0000256" key="2">
    <source>
        <dbReference type="ARBA" id="ARBA00006375"/>
    </source>
</evidence>
<comment type="catalytic activity">
    <reaction evidence="8">
        <text>ADP(in) + ATP(out) = ADP(out) + ATP(in)</text>
        <dbReference type="Rhea" id="RHEA:34999"/>
        <dbReference type="ChEBI" id="CHEBI:30616"/>
        <dbReference type="ChEBI" id="CHEBI:456216"/>
    </reaction>
    <physiologicalReaction direction="left-to-right" evidence="8">
        <dbReference type="Rhea" id="RHEA:35000"/>
    </physiologicalReaction>
</comment>
<dbReference type="GO" id="GO:0005743">
    <property type="term" value="C:mitochondrial inner membrane"/>
    <property type="evidence" value="ECO:0007669"/>
    <property type="project" value="InterPro"/>
</dbReference>
<dbReference type="EMBL" id="QGKW02002228">
    <property type="protein sequence ID" value="KAF2539315.1"/>
    <property type="molecule type" value="Genomic_DNA"/>
</dbReference>
<evidence type="ECO:0000256" key="4">
    <source>
        <dbReference type="ARBA" id="ARBA00022692"/>
    </source>
</evidence>
<evidence type="ECO:0000256" key="9">
    <source>
        <dbReference type="PROSITE-ProRule" id="PRU00282"/>
    </source>
</evidence>
<organism evidence="12 13">
    <name type="scientific">Brassica cretica</name>
    <name type="common">Mustard</name>
    <dbReference type="NCBI Taxonomy" id="69181"/>
    <lineage>
        <taxon>Eukaryota</taxon>
        <taxon>Viridiplantae</taxon>
        <taxon>Streptophyta</taxon>
        <taxon>Embryophyta</taxon>
        <taxon>Tracheophyta</taxon>
        <taxon>Spermatophyta</taxon>
        <taxon>Magnoliopsida</taxon>
        <taxon>eudicotyledons</taxon>
        <taxon>Gunneridae</taxon>
        <taxon>Pentapetalae</taxon>
        <taxon>rosids</taxon>
        <taxon>malvids</taxon>
        <taxon>Brassicales</taxon>
        <taxon>Brassicaceae</taxon>
        <taxon>Brassiceae</taxon>
        <taxon>Brassica</taxon>
    </lineage>
</organism>
<dbReference type="PANTHER" id="PTHR45635">
    <property type="entry name" value="ADP,ATP CARRIER PROTEIN 1-RELATED-RELATED"/>
    <property type="match status" value="1"/>
</dbReference>
<dbReference type="PRINTS" id="PR00926">
    <property type="entry name" value="MITOCARRIER"/>
</dbReference>
<keyword evidence="3 10" id="KW-0813">Transport</keyword>
<sequence length="383" mass="42677">MEHMVEAASEERPVLVPTRSRRARDWRHWLHCLAFTQFNSAAKGFMEKGERQRSATIFGPAPVLIINHYTQRSGGKKMAFVGKPEKFSTDFMMGGAAAIVAKSAAAPIERVKLLLQNQGEMIKTGHLTRPYTGLGNCFLRIFREEGVLSFWRGNQANVLRYFPTQASNFAFKGYFKTRLGCSKEKDGYLKWFAGNVASGSAAGATTSLFLYHLDYARTRLGTDAKECSVSGKRQFKGMVDVYRKTLSSDGVKGLYRGFGVSILGITLYRGMYFGMYDTFKPIVLVGSLEGNFLASFLLGWSITTSAGVIAYPFDTVRRRMMLTSGQPVKYRNAVHALREILKYEGFFALYRGVTANMLLGVAGAGVLAGYDQLHRIAYKHLVQ</sequence>
<comment type="caution">
    <text evidence="12">The sequence shown here is derived from an EMBL/GenBank/DDBJ whole genome shotgun (WGS) entry which is preliminary data.</text>
</comment>
<evidence type="ECO:0000256" key="6">
    <source>
        <dbReference type="ARBA" id="ARBA00022989"/>
    </source>
</evidence>
<dbReference type="Proteomes" id="UP000712281">
    <property type="component" value="Unassembled WGS sequence"/>
</dbReference>
<dbReference type="InterPro" id="IPR002067">
    <property type="entry name" value="MCP"/>
</dbReference>
<feature type="repeat" description="Solcar" evidence="9">
    <location>
        <begin position="290"/>
        <end position="376"/>
    </location>
</feature>
<dbReference type="AlphaFoldDB" id="A0A8S9FZN5"/>
<dbReference type="PROSITE" id="PS50920">
    <property type="entry name" value="SOLCAR"/>
    <property type="match status" value="3"/>
</dbReference>
<dbReference type="PRINTS" id="PR00927">
    <property type="entry name" value="ADPTRNSLCASE"/>
</dbReference>
<dbReference type="GO" id="GO:0005471">
    <property type="term" value="F:ATP:ADP antiporter activity"/>
    <property type="evidence" value="ECO:0007669"/>
    <property type="project" value="UniProtKB-UniRule"/>
</dbReference>
<keyword evidence="6 11" id="KW-1133">Transmembrane helix</keyword>
<dbReference type="GO" id="GO:0140021">
    <property type="term" value="P:mitochondrial ADP transmembrane transport"/>
    <property type="evidence" value="ECO:0007669"/>
    <property type="project" value="InterPro"/>
</dbReference>
<dbReference type="SUPFAM" id="SSF103506">
    <property type="entry name" value="Mitochondrial carrier"/>
    <property type="match status" value="1"/>
</dbReference>
<dbReference type="Pfam" id="PF00153">
    <property type="entry name" value="Mito_carr"/>
    <property type="match status" value="3"/>
</dbReference>